<dbReference type="AlphaFoldDB" id="A0A1F6BWE3"/>
<dbReference type="Gene3D" id="1.10.10.10">
    <property type="entry name" value="Winged helix-like DNA-binding domain superfamily/Winged helix DNA-binding domain"/>
    <property type="match status" value="1"/>
</dbReference>
<dbReference type="InterPro" id="IPR005471">
    <property type="entry name" value="Tscrpt_reg_IclR_N"/>
</dbReference>
<dbReference type="SUPFAM" id="SSF46785">
    <property type="entry name" value="Winged helix' DNA-binding domain"/>
    <property type="match status" value="1"/>
</dbReference>
<dbReference type="GO" id="GO:0006355">
    <property type="term" value="P:regulation of DNA-templated transcription"/>
    <property type="evidence" value="ECO:0007669"/>
    <property type="project" value="InterPro"/>
</dbReference>
<evidence type="ECO:0000313" key="2">
    <source>
        <dbReference type="EMBL" id="OGG41249.1"/>
    </source>
</evidence>
<proteinExistence type="predicted"/>
<evidence type="ECO:0000259" key="1">
    <source>
        <dbReference type="Pfam" id="PF09339"/>
    </source>
</evidence>
<dbReference type="InterPro" id="IPR036390">
    <property type="entry name" value="WH_DNA-bd_sf"/>
</dbReference>
<dbReference type="Pfam" id="PF09339">
    <property type="entry name" value="HTH_IclR"/>
    <property type="match status" value="1"/>
</dbReference>
<protein>
    <recommendedName>
        <fullName evidence="1">HTH iclR-type domain-containing protein</fullName>
    </recommendedName>
</protein>
<dbReference type="GO" id="GO:0003677">
    <property type="term" value="F:DNA binding"/>
    <property type="evidence" value="ECO:0007669"/>
    <property type="project" value="InterPro"/>
</dbReference>
<gene>
    <name evidence="2" type="ORF">A3A21_03695</name>
</gene>
<comment type="caution">
    <text evidence="2">The sequence shown here is derived from an EMBL/GenBank/DDBJ whole genome shotgun (WGS) entry which is preliminary data.</text>
</comment>
<dbReference type="EMBL" id="MFKK01000014">
    <property type="protein sequence ID" value="OGG41249.1"/>
    <property type="molecule type" value="Genomic_DNA"/>
</dbReference>
<dbReference type="Proteomes" id="UP000176996">
    <property type="component" value="Unassembled WGS sequence"/>
</dbReference>
<name>A0A1F6BWE3_9BACT</name>
<reference evidence="2 3" key="1">
    <citation type="journal article" date="2016" name="Nat. Commun.">
        <title>Thousands of microbial genomes shed light on interconnected biogeochemical processes in an aquifer system.</title>
        <authorList>
            <person name="Anantharaman K."/>
            <person name="Brown C.T."/>
            <person name="Hug L.A."/>
            <person name="Sharon I."/>
            <person name="Castelle C.J."/>
            <person name="Probst A.J."/>
            <person name="Thomas B.C."/>
            <person name="Singh A."/>
            <person name="Wilkins M.J."/>
            <person name="Karaoz U."/>
            <person name="Brodie E.L."/>
            <person name="Williams K.H."/>
            <person name="Hubbard S.S."/>
            <person name="Banfield J.F."/>
        </authorList>
    </citation>
    <scope>NUCLEOTIDE SEQUENCE [LARGE SCALE GENOMIC DNA]</scope>
</reference>
<accession>A0A1F6BWE3</accession>
<sequence>MKEVVLQLIDPKIVAVLRVLAKSKDVLYLRECAKLANIPPSTTLRILDQLNSMDLVHIDQVKHLKLFSFENSDNARELRLLLRKVKP</sequence>
<dbReference type="InterPro" id="IPR036388">
    <property type="entry name" value="WH-like_DNA-bd_sf"/>
</dbReference>
<dbReference type="STRING" id="1798471.A3A21_03695"/>
<organism evidence="2 3">
    <name type="scientific">Candidatus Jorgensenbacteria bacterium RIFCSPLOWO2_01_FULL_45_25b</name>
    <dbReference type="NCBI Taxonomy" id="1798471"/>
    <lineage>
        <taxon>Bacteria</taxon>
        <taxon>Candidatus Joergenseniibacteriota</taxon>
    </lineage>
</organism>
<evidence type="ECO:0000313" key="3">
    <source>
        <dbReference type="Proteomes" id="UP000176996"/>
    </source>
</evidence>
<feature type="domain" description="HTH iclR-type" evidence="1">
    <location>
        <begin position="13"/>
        <end position="56"/>
    </location>
</feature>